<dbReference type="Gene3D" id="2.40.10.220">
    <property type="entry name" value="predicted glycosyltransferase like domains"/>
    <property type="match status" value="1"/>
</dbReference>
<reference evidence="2" key="1">
    <citation type="journal article" date="2015" name="Proc. Natl. Acad. Sci. U.S.A.">
        <title>Networks of energetic and metabolic interactions define dynamics in microbial communities.</title>
        <authorList>
            <person name="Embree M."/>
            <person name="Liu J.K."/>
            <person name="Al-Bassam M.M."/>
            <person name="Zengler K."/>
        </authorList>
    </citation>
    <scope>NUCLEOTIDE SEQUENCE</scope>
</reference>
<evidence type="ECO:0000313" key="2">
    <source>
        <dbReference type="EMBL" id="KUG22363.1"/>
    </source>
</evidence>
<evidence type="ECO:0000259" key="1">
    <source>
        <dbReference type="Pfam" id="PF07238"/>
    </source>
</evidence>
<protein>
    <recommendedName>
        <fullName evidence="1">PilZ domain-containing protein</fullName>
    </recommendedName>
</protein>
<proteinExistence type="predicted"/>
<accession>A0A0W8FND5</accession>
<dbReference type="GO" id="GO:0035438">
    <property type="term" value="F:cyclic-di-GMP binding"/>
    <property type="evidence" value="ECO:0007669"/>
    <property type="project" value="InterPro"/>
</dbReference>
<dbReference type="InterPro" id="IPR009875">
    <property type="entry name" value="PilZ_domain"/>
</dbReference>
<name>A0A0W8FND5_9ZZZZ</name>
<dbReference type="Pfam" id="PF07238">
    <property type="entry name" value="PilZ"/>
    <property type="match status" value="1"/>
</dbReference>
<sequence length="150" mass="16682">MVSKILVSSLGWAVIVCPECGTKVNTKPEKELQNKVLDRVCTCGAKYQILFDTRSAQRKKCSFPGVLMADKDIPVTVKNISEIGASFSFENDVNGLEIGSFYKLKMKINQDWIEGLAKIARVHQNLVGITFSELDNDHKKIIESYSPAIS</sequence>
<dbReference type="EMBL" id="LNQE01000974">
    <property type="protein sequence ID" value="KUG22363.1"/>
    <property type="molecule type" value="Genomic_DNA"/>
</dbReference>
<organism evidence="2">
    <name type="scientific">hydrocarbon metagenome</name>
    <dbReference type="NCBI Taxonomy" id="938273"/>
    <lineage>
        <taxon>unclassified sequences</taxon>
        <taxon>metagenomes</taxon>
        <taxon>ecological metagenomes</taxon>
    </lineage>
</organism>
<feature type="domain" description="PilZ" evidence="1">
    <location>
        <begin position="53"/>
        <end position="145"/>
    </location>
</feature>
<dbReference type="AlphaFoldDB" id="A0A0W8FND5"/>
<gene>
    <name evidence="2" type="ORF">ASZ90_007902</name>
</gene>
<comment type="caution">
    <text evidence="2">The sequence shown here is derived from an EMBL/GenBank/DDBJ whole genome shotgun (WGS) entry which is preliminary data.</text>
</comment>